<dbReference type="Proteomes" id="UP000532311">
    <property type="component" value="Unassembled WGS sequence"/>
</dbReference>
<dbReference type="InterPro" id="IPR019019">
    <property type="entry name" value="H-type_lectin_domain"/>
</dbReference>
<evidence type="ECO:0000259" key="1">
    <source>
        <dbReference type="Pfam" id="PF09458"/>
    </source>
</evidence>
<proteinExistence type="predicted"/>
<dbReference type="Gene3D" id="2.60.40.2080">
    <property type="match status" value="3"/>
</dbReference>
<gene>
    <name evidence="2" type="ORF">FGLOB1_3649</name>
</gene>
<organism evidence="2 3">
    <name type="scientific">Fusarium globosum</name>
    <dbReference type="NCBI Taxonomy" id="78864"/>
    <lineage>
        <taxon>Eukaryota</taxon>
        <taxon>Fungi</taxon>
        <taxon>Dikarya</taxon>
        <taxon>Ascomycota</taxon>
        <taxon>Pezizomycotina</taxon>
        <taxon>Sordariomycetes</taxon>
        <taxon>Hypocreomycetidae</taxon>
        <taxon>Hypocreales</taxon>
        <taxon>Nectriaceae</taxon>
        <taxon>Fusarium</taxon>
        <taxon>Fusarium fujikuroi species complex</taxon>
    </lineage>
</organism>
<evidence type="ECO:0000313" key="3">
    <source>
        <dbReference type="Proteomes" id="UP000532311"/>
    </source>
</evidence>
<dbReference type="SUPFAM" id="SSF141086">
    <property type="entry name" value="Agglutinin HPA-like"/>
    <property type="match status" value="1"/>
</dbReference>
<accession>A0A8H6DEQ9</accession>
<dbReference type="InterPro" id="IPR037221">
    <property type="entry name" value="H-type_lectin_dom_sf"/>
</dbReference>
<protein>
    <submittedName>
        <fullName evidence="2">ATP synthase subunits region orf 7</fullName>
    </submittedName>
</protein>
<dbReference type="Pfam" id="PF09458">
    <property type="entry name" value="H_lectin"/>
    <property type="match status" value="1"/>
</dbReference>
<keyword evidence="3" id="KW-1185">Reference proteome</keyword>
<dbReference type="InterPro" id="IPR024079">
    <property type="entry name" value="MetalloPept_cat_dom_sf"/>
</dbReference>
<feature type="domain" description="H-type lectin" evidence="1">
    <location>
        <begin position="349"/>
        <end position="418"/>
    </location>
</feature>
<dbReference type="GO" id="GO:0007155">
    <property type="term" value="P:cell adhesion"/>
    <property type="evidence" value="ECO:0007669"/>
    <property type="project" value="InterPro"/>
</dbReference>
<dbReference type="Gene3D" id="3.40.390.10">
    <property type="entry name" value="Collagenase (Catalytic Domain)"/>
    <property type="match status" value="1"/>
</dbReference>
<evidence type="ECO:0000313" key="2">
    <source>
        <dbReference type="EMBL" id="KAF5714149.1"/>
    </source>
</evidence>
<dbReference type="GO" id="GO:0008237">
    <property type="term" value="F:metallopeptidase activity"/>
    <property type="evidence" value="ECO:0007669"/>
    <property type="project" value="InterPro"/>
</dbReference>
<dbReference type="SUPFAM" id="SSF55486">
    <property type="entry name" value="Metalloproteases ('zincins'), catalytic domain"/>
    <property type="match status" value="1"/>
</dbReference>
<reference evidence="2 3" key="1">
    <citation type="submission" date="2020-05" db="EMBL/GenBank/DDBJ databases">
        <title>Identification and distribution of gene clusters putatively required for synthesis of sphingolipid metabolism inhibitors in phylogenetically diverse species of the filamentous fungus Fusarium.</title>
        <authorList>
            <person name="Kim H.-S."/>
            <person name="Busman M."/>
            <person name="Brown D.W."/>
            <person name="Divon H."/>
            <person name="Uhlig S."/>
            <person name="Proctor R.H."/>
        </authorList>
    </citation>
    <scope>NUCLEOTIDE SEQUENCE [LARGE SCALE GENOMIC DNA]</scope>
    <source>
        <strain evidence="2 3">NRRL 26131</strain>
    </source>
</reference>
<dbReference type="EMBL" id="JAAQPF010000138">
    <property type="protein sequence ID" value="KAF5714149.1"/>
    <property type="molecule type" value="Genomic_DNA"/>
</dbReference>
<dbReference type="GO" id="GO:0030246">
    <property type="term" value="F:carbohydrate binding"/>
    <property type="evidence" value="ECO:0007669"/>
    <property type="project" value="InterPro"/>
</dbReference>
<dbReference type="AlphaFoldDB" id="A0A8H6DEQ9"/>
<comment type="caution">
    <text evidence="2">The sequence shown here is derived from an EMBL/GenBank/DDBJ whole genome shotgun (WGS) entry which is preliminary data.</text>
</comment>
<sequence length="512" mass="56848">MATTSAPISHKAPVMFCAPGNPQDPKTSFGGYGDSIDSIVPWPGGSQISISTMSNGAVPSWVLDIMKSVVGEWLRGLDGGLTVEWLPAGSAAKIRISFRTDVPNWSCVGARARLYDQSKPTMNFNFGGWKDNRVVYSHAYIKRLAAHLFGHALGLPHAQAKQTLSYNKPELEKLCGAYYAAMIQSATGCQKLQDSDSIMHHDLPSALRSSGADSLHGGRVIDVEARSLLQSLYPLLPKPLCDRYSIRNLNGFKGGLNANGVHKASTSKTNNIVAGLCRLDMGTNGNFRLQSKITDIKKKKEYTWEVGTWADTNLFDASYSILSFEEEDQRVQTGHTEWKYLSGGKTRSTHRSFNKPFKTIPEVIVFITGFDTLKGRNIRISVSASKVDRNGFTVNMETWAVSLQDSEIYNLTVSWIAHESDEWTIRSGDLTYPVSPFETTREGSHTESFKSPLSREALGIFLAFTYIDAPGNCPIRINLRSEMTRQGITGVFSTWEEESRFYRCRGCYFAYC</sequence>
<name>A0A8H6DEQ9_9HYPO</name>